<comment type="caution">
    <text evidence="2">The sequence shown here is derived from an EMBL/GenBank/DDBJ whole genome shotgun (WGS) entry which is preliminary data.</text>
</comment>
<sequence length="51" mass="5628">MKIRYVMPLKMLFLMAVAYGPTPLPLVAQTVNLKNTAQSPGEGHSVKANNW</sequence>
<feature type="signal peptide" evidence="1">
    <location>
        <begin position="1"/>
        <end position="18"/>
    </location>
</feature>
<dbReference type="EMBL" id="JACHIF010000002">
    <property type="protein sequence ID" value="MBB5037159.1"/>
    <property type="molecule type" value="Genomic_DNA"/>
</dbReference>
<dbReference type="Proteomes" id="UP000534294">
    <property type="component" value="Unassembled WGS sequence"/>
</dbReference>
<evidence type="ECO:0000313" key="3">
    <source>
        <dbReference type="Proteomes" id="UP000534294"/>
    </source>
</evidence>
<evidence type="ECO:0000313" key="2">
    <source>
        <dbReference type="EMBL" id="MBB5037159.1"/>
    </source>
</evidence>
<feature type="chain" id="PRO_5030977947" evidence="1">
    <location>
        <begin position="19"/>
        <end position="51"/>
    </location>
</feature>
<keyword evidence="1" id="KW-0732">Signal</keyword>
<dbReference type="RefSeq" id="WP_184206782.1">
    <property type="nucleotide sequence ID" value="NZ_JACHIF010000002.1"/>
</dbReference>
<proteinExistence type="predicted"/>
<reference evidence="2 3" key="1">
    <citation type="submission" date="2020-08" db="EMBL/GenBank/DDBJ databases">
        <title>Genomic Encyclopedia of Type Strains, Phase IV (KMG-IV): sequencing the most valuable type-strain genomes for metagenomic binning, comparative biology and taxonomic classification.</title>
        <authorList>
            <person name="Goeker M."/>
        </authorList>
    </citation>
    <scope>NUCLEOTIDE SEQUENCE [LARGE SCALE GENOMIC DNA]</scope>
    <source>
        <strain evidence="2 3">DSM 12251</strain>
    </source>
</reference>
<gene>
    <name evidence="2" type="ORF">HNQ64_001401</name>
</gene>
<protein>
    <submittedName>
        <fullName evidence="2">Uncharacterized protein</fullName>
    </submittedName>
</protein>
<evidence type="ECO:0000256" key="1">
    <source>
        <dbReference type="SAM" id="SignalP"/>
    </source>
</evidence>
<accession>A0A7W8DP12</accession>
<organism evidence="2 3">
    <name type="scientific">Prosthecobacter dejongeii</name>
    <dbReference type="NCBI Taxonomy" id="48465"/>
    <lineage>
        <taxon>Bacteria</taxon>
        <taxon>Pseudomonadati</taxon>
        <taxon>Verrucomicrobiota</taxon>
        <taxon>Verrucomicrobiia</taxon>
        <taxon>Verrucomicrobiales</taxon>
        <taxon>Verrucomicrobiaceae</taxon>
        <taxon>Prosthecobacter</taxon>
    </lineage>
</organism>
<keyword evidence="3" id="KW-1185">Reference proteome</keyword>
<dbReference type="AlphaFoldDB" id="A0A7W8DP12"/>
<name>A0A7W8DP12_9BACT</name>